<dbReference type="Proteomes" id="UP001419268">
    <property type="component" value="Unassembled WGS sequence"/>
</dbReference>
<name>A0AAP0JGJ0_9MAGN</name>
<accession>A0AAP0JGJ0</accession>
<evidence type="ECO:0000313" key="2">
    <source>
        <dbReference type="Proteomes" id="UP001419268"/>
    </source>
</evidence>
<gene>
    <name evidence="1" type="ORF">Scep_012040</name>
</gene>
<organism evidence="1 2">
    <name type="scientific">Stephania cephalantha</name>
    <dbReference type="NCBI Taxonomy" id="152367"/>
    <lineage>
        <taxon>Eukaryota</taxon>
        <taxon>Viridiplantae</taxon>
        <taxon>Streptophyta</taxon>
        <taxon>Embryophyta</taxon>
        <taxon>Tracheophyta</taxon>
        <taxon>Spermatophyta</taxon>
        <taxon>Magnoliopsida</taxon>
        <taxon>Ranunculales</taxon>
        <taxon>Menispermaceae</taxon>
        <taxon>Menispermoideae</taxon>
        <taxon>Cissampelideae</taxon>
        <taxon>Stephania</taxon>
    </lineage>
</organism>
<dbReference type="AlphaFoldDB" id="A0AAP0JGJ0"/>
<reference evidence="1 2" key="1">
    <citation type="submission" date="2024-01" db="EMBL/GenBank/DDBJ databases">
        <title>Genome assemblies of Stephania.</title>
        <authorList>
            <person name="Yang L."/>
        </authorList>
    </citation>
    <scope>NUCLEOTIDE SEQUENCE [LARGE SCALE GENOMIC DNA]</scope>
    <source>
        <strain evidence="1">JXDWG</strain>
        <tissue evidence="1">Leaf</tissue>
    </source>
</reference>
<sequence>MTDGRISSIVSCKAHDCLRKVSIFRPKPPIFNALREISKQTLDMNSILFAAKPDKWKSKQTKKQDVYKEFYDVFGPGNKKRIE</sequence>
<keyword evidence="2" id="KW-1185">Reference proteome</keyword>
<protein>
    <submittedName>
        <fullName evidence="1">Uncharacterized protein</fullName>
    </submittedName>
</protein>
<dbReference type="EMBL" id="JBBNAG010000005">
    <property type="protein sequence ID" value="KAK9132512.1"/>
    <property type="molecule type" value="Genomic_DNA"/>
</dbReference>
<proteinExistence type="predicted"/>
<comment type="caution">
    <text evidence="1">The sequence shown here is derived from an EMBL/GenBank/DDBJ whole genome shotgun (WGS) entry which is preliminary data.</text>
</comment>
<evidence type="ECO:0000313" key="1">
    <source>
        <dbReference type="EMBL" id="KAK9132512.1"/>
    </source>
</evidence>